<evidence type="ECO:0000256" key="1">
    <source>
        <dbReference type="SAM" id="Phobius"/>
    </source>
</evidence>
<keyword evidence="3" id="KW-1185">Reference proteome</keyword>
<sequence>MAGENAVNWLPIEPVIDPVPCFVSHEMKLWEFIWDTRTKLAQQPLLGHNGGIMACATMPALHFKRVRCGKPDDNTFATMSGSIAYPSRFRSVSGRQLYSFCGHLALGAGWTLSSSILAFMDSTHKFHLPFGEFTITLIDFAAITGLPFGGWLVVFDDRMRTLDRLGLLASLRATISMEPTISDQRVRYESIYSYHQEIPREQVAEMDVDVVG</sequence>
<gene>
    <name evidence="2" type="ORF">JCGZ_19144</name>
</gene>
<keyword evidence="1" id="KW-0472">Membrane</keyword>
<reference evidence="2 3" key="1">
    <citation type="journal article" date="2014" name="PLoS ONE">
        <title>Global Analysis of Gene Expression Profiles in Physic Nut (Jatropha curcas L.) Seedlings Exposed to Salt Stress.</title>
        <authorList>
            <person name="Zhang L."/>
            <person name="Zhang C."/>
            <person name="Wu P."/>
            <person name="Chen Y."/>
            <person name="Li M."/>
            <person name="Jiang H."/>
            <person name="Wu G."/>
        </authorList>
    </citation>
    <scope>NUCLEOTIDE SEQUENCE [LARGE SCALE GENOMIC DNA]</scope>
    <source>
        <strain evidence="3">cv. GZQX0401</strain>
        <tissue evidence="2">Young leaves</tissue>
    </source>
</reference>
<feature type="transmembrane region" description="Helical" evidence="1">
    <location>
        <begin position="132"/>
        <end position="155"/>
    </location>
</feature>
<keyword evidence="1" id="KW-0812">Transmembrane</keyword>
<feature type="transmembrane region" description="Helical" evidence="1">
    <location>
        <begin position="97"/>
        <end position="120"/>
    </location>
</feature>
<evidence type="ECO:0000313" key="2">
    <source>
        <dbReference type="EMBL" id="KDP29617.1"/>
    </source>
</evidence>
<protein>
    <recommendedName>
        <fullName evidence="4">Aminotransferase-like plant mobile domain-containing protein</fullName>
    </recommendedName>
</protein>
<proteinExistence type="predicted"/>
<dbReference type="Proteomes" id="UP000027138">
    <property type="component" value="Unassembled WGS sequence"/>
</dbReference>
<accession>A0A067K0E5</accession>
<keyword evidence="1" id="KW-1133">Transmembrane helix</keyword>
<evidence type="ECO:0008006" key="4">
    <source>
        <dbReference type="Google" id="ProtNLM"/>
    </source>
</evidence>
<name>A0A067K0E5_JATCU</name>
<organism evidence="2 3">
    <name type="scientific">Jatropha curcas</name>
    <name type="common">Barbados nut</name>
    <dbReference type="NCBI Taxonomy" id="180498"/>
    <lineage>
        <taxon>Eukaryota</taxon>
        <taxon>Viridiplantae</taxon>
        <taxon>Streptophyta</taxon>
        <taxon>Embryophyta</taxon>
        <taxon>Tracheophyta</taxon>
        <taxon>Spermatophyta</taxon>
        <taxon>Magnoliopsida</taxon>
        <taxon>eudicotyledons</taxon>
        <taxon>Gunneridae</taxon>
        <taxon>Pentapetalae</taxon>
        <taxon>rosids</taxon>
        <taxon>fabids</taxon>
        <taxon>Malpighiales</taxon>
        <taxon>Euphorbiaceae</taxon>
        <taxon>Crotonoideae</taxon>
        <taxon>Jatropheae</taxon>
        <taxon>Jatropha</taxon>
    </lineage>
</organism>
<evidence type="ECO:0000313" key="3">
    <source>
        <dbReference type="Proteomes" id="UP000027138"/>
    </source>
</evidence>
<dbReference type="AlphaFoldDB" id="A0A067K0E5"/>
<dbReference type="EMBL" id="KK914736">
    <property type="protein sequence ID" value="KDP29617.1"/>
    <property type="molecule type" value="Genomic_DNA"/>
</dbReference>
<dbReference type="OrthoDB" id="1938336at2759"/>